<dbReference type="Proteomes" id="UP000434223">
    <property type="component" value="Unassembled WGS sequence"/>
</dbReference>
<dbReference type="RefSeq" id="WP_055650407.1">
    <property type="nucleotide sequence ID" value="NZ_CZAZ01000012.1"/>
</dbReference>
<reference evidence="1 2" key="1">
    <citation type="submission" date="2019-09" db="EMBL/GenBank/DDBJ databases">
        <title>Draft genome sequencing of Hungatella hathewayi 123Y-2.</title>
        <authorList>
            <person name="Lv Q."/>
            <person name="Li S."/>
        </authorList>
    </citation>
    <scope>NUCLEOTIDE SEQUENCE [LARGE SCALE GENOMIC DNA]</scope>
    <source>
        <strain evidence="1 2">123Y-2</strain>
    </source>
</reference>
<evidence type="ECO:0000313" key="2">
    <source>
        <dbReference type="Proteomes" id="UP000434223"/>
    </source>
</evidence>
<dbReference type="Pfam" id="PF05402">
    <property type="entry name" value="PqqD"/>
    <property type="match status" value="1"/>
</dbReference>
<accession>A0AAW9WJA7</accession>
<dbReference type="InterPro" id="IPR041881">
    <property type="entry name" value="PqqD_sf"/>
</dbReference>
<dbReference type="EMBL" id="WNME01000010">
    <property type="protein sequence ID" value="MUB64614.1"/>
    <property type="molecule type" value="Genomic_DNA"/>
</dbReference>
<protein>
    <submittedName>
        <fullName evidence="1">PqqD family peptide modification chaperone</fullName>
    </submittedName>
</protein>
<organism evidence="1 2">
    <name type="scientific">Hungatella hathewayi</name>
    <dbReference type="NCBI Taxonomy" id="154046"/>
    <lineage>
        <taxon>Bacteria</taxon>
        <taxon>Bacillati</taxon>
        <taxon>Bacillota</taxon>
        <taxon>Clostridia</taxon>
        <taxon>Lachnospirales</taxon>
        <taxon>Lachnospiraceae</taxon>
        <taxon>Hungatella</taxon>
    </lineage>
</organism>
<dbReference type="Gene3D" id="1.10.10.1150">
    <property type="entry name" value="Coenzyme PQQ synthesis protein D (PqqD)"/>
    <property type="match status" value="1"/>
</dbReference>
<dbReference type="AlphaFoldDB" id="A0AAW9WJA7"/>
<proteinExistence type="predicted"/>
<evidence type="ECO:0000313" key="1">
    <source>
        <dbReference type="EMBL" id="MUB64614.1"/>
    </source>
</evidence>
<name>A0AAW9WJA7_9FIRM</name>
<comment type="caution">
    <text evidence="1">The sequence shown here is derived from an EMBL/GenBank/DDBJ whole genome shotgun (WGS) entry which is preliminary data.</text>
</comment>
<dbReference type="InterPro" id="IPR008792">
    <property type="entry name" value="PQQD"/>
</dbReference>
<gene>
    <name evidence="1" type="ORF">GNE07_16400</name>
</gene>
<sequence length="88" mass="10156">MLYTKRESLSWAFNENKVTIKDEASGFFFPLNDVGSLIWDMIDGVNEKEDIVQEITRCFAVTKDIAEKDVEEMINSMLDYDLIESVNP</sequence>